<evidence type="ECO:0000256" key="1">
    <source>
        <dbReference type="SAM" id="SignalP"/>
    </source>
</evidence>
<dbReference type="AlphaFoldDB" id="A0AA39IAQ5"/>
<name>A0AA39IAQ5_9BILA</name>
<accession>A0AA39IAQ5</accession>
<keyword evidence="3" id="KW-1185">Reference proteome</keyword>
<dbReference type="EMBL" id="JAUCMV010000002">
    <property type="protein sequence ID" value="KAK0420938.1"/>
    <property type="molecule type" value="Genomic_DNA"/>
</dbReference>
<evidence type="ECO:0000313" key="3">
    <source>
        <dbReference type="Proteomes" id="UP001175271"/>
    </source>
</evidence>
<dbReference type="Proteomes" id="UP001175271">
    <property type="component" value="Unassembled WGS sequence"/>
</dbReference>
<comment type="caution">
    <text evidence="2">The sequence shown here is derived from an EMBL/GenBank/DDBJ whole genome shotgun (WGS) entry which is preliminary data.</text>
</comment>
<dbReference type="Gene3D" id="2.40.40.10">
    <property type="entry name" value="RlpA-like domain"/>
    <property type="match status" value="1"/>
</dbReference>
<gene>
    <name evidence="2" type="ORF">QR680_014978</name>
</gene>
<sequence>MLRRLSLLLLFDTVGASKIPFGERITDAVYASRFLASVKDKCWGCGRNKLDLSEPAFKALEKLAVGHVYGAVFTLVKC</sequence>
<proteinExistence type="predicted"/>
<reference evidence="2" key="1">
    <citation type="submission" date="2023-06" db="EMBL/GenBank/DDBJ databases">
        <title>Genomic analysis of the entomopathogenic nematode Steinernema hermaphroditum.</title>
        <authorList>
            <person name="Schwarz E.M."/>
            <person name="Heppert J.K."/>
            <person name="Baniya A."/>
            <person name="Schwartz H.T."/>
            <person name="Tan C.-H."/>
            <person name="Antoshechkin I."/>
            <person name="Sternberg P.W."/>
            <person name="Goodrich-Blair H."/>
            <person name="Dillman A.R."/>
        </authorList>
    </citation>
    <scope>NUCLEOTIDE SEQUENCE</scope>
    <source>
        <strain evidence="2">PS9179</strain>
        <tissue evidence="2">Whole animal</tissue>
    </source>
</reference>
<protein>
    <recommendedName>
        <fullName evidence="4">Secreted protein</fullName>
    </recommendedName>
</protein>
<dbReference type="InterPro" id="IPR036908">
    <property type="entry name" value="RlpA-like_sf"/>
</dbReference>
<evidence type="ECO:0008006" key="4">
    <source>
        <dbReference type="Google" id="ProtNLM"/>
    </source>
</evidence>
<evidence type="ECO:0000313" key="2">
    <source>
        <dbReference type="EMBL" id="KAK0420938.1"/>
    </source>
</evidence>
<dbReference type="SUPFAM" id="SSF50685">
    <property type="entry name" value="Barwin-like endoglucanases"/>
    <property type="match status" value="1"/>
</dbReference>
<organism evidence="2 3">
    <name type="scientific">Steinernema hermaphroditum</name>
    <dbReference type="NCBI Taxonomy" id="289476"/>
    <lineage>
        <taxon>Eukaryota</taxon>
        <taxon>Metazoa</taxon>
        <taxon>Ecdysozoa</taxon>
        <taxon>Nematoda</taxon>
        <taxon>Chromadorea</taxon>
        <taxon>Rhabditida</taxon>
        <taxon>Tylenchina</taxon>
        <taxon>Panagrolaimomorpha</taxon>
        <taxon>Strongyloidoidea</taxon>
        <taxon>Steinernematidae</taxon>
        <taxon>Steinernema</taxon>
    </lineage>
</organism>
<keyword evidence="1" id="KW-0732">Signal</keyword>
<feature type="chain" id="PRO_5041402806" description="Secreted protein" evidence="1">
    <location>
        <begin position="17"/>
        <end position="78"/>
    </location>
</feature>
<feature type="signal peptide" evidence="1">
    <location>
        <begin position="1"/>
        <end position="16"/>
    </location>
</feature>